<dbReference type="InterPro" id="IPR001296">
    <property type="entry name" value="Glyco_trans_1"/>
</dbReference>
<keyword evidence="1" id="KW-0808">Transferase</keyword>
<dbReference type="AlphaFoldDB" id="A0A1F8EI03"/>
<dbReference type="EMBL" id="MGJD01000021">
    <property type="protein sequence ID" value="OGN00461.1"/>
    <property type="molecule type" value="Genomic_DNA"/>
</dbReference>
<feature type="domain" description="Glycosyl transferase family 1" evidence="2">
    <location>
        <begin position="184"/>
        <end position="351"/>
    </location>
</feature>
<dbReference type="InterPro" id="IPR028098">
    <property type="entry name" value="Glyco_trans_4-like_N"/>
</dbReference>
<gene>
    <name evidence="4" type="ORF">A2650_03700</name>
</gene>
<name>A0A1F8EI03_9BACT</name>
<dbReference type="CDD" id="cd03809">
    <property type="entry name" value="GT4_MtfB-like"/>
    <property type="match status" value="1"/>
</dbReference>
<comment type="caution">
    <text evidence="4">The sequence shown here is derived from an EMBL/GenBank/DDBJ whole genome shotgun (WGS) entry which is preliminary data.</text>
</comment>
<dbReference type="GO" id="GO:0016757">
    <property type="term" value="F:glycosyltransferase activity"/>
    <property type="evidence" value="ECO:0007669"/>
    <property type="project" value="InterPro"/>
</dbReference>
<dbReference type="PANTHER" id="PTHR46401:SF2">
    <property type="entry name" value="GLYCOSYLTRANSFERASE WBBK-RELATED"/>
    <property type="match status" value="1"/>
</dbReference>
<dbReference type="Gene3D" id="3.40.50.2000">
    <property type="entry name" value="Glycogen Phosphorylase B"/>
    <property type="match status" value="2"/>
</dbReference>
<dbReference type="PANTHER" id="PTHR46401">
    <property type="entry name" value="GLYCOSYLTRANSFERASE WBBK-RELATED"/>
    <property type="match status" value="1"/>
</dbReference>
<dbReference type="Pfam" id="PF13439">
    <property type="entry name" value="Glyco_transf_4"/>
    <property type="match status" value="1"/>
</dbReference>
<evidence type="ECO:0000313" key="5">
    <source>
        <dbReference type="Proteomes" id="UP000177117"/>
    </source>
</evidence>
<evidence type="ECO:0000259" key="3">
    <source>
        <dbReference type="Pfam" id="PF13439"/>
    </source>
</evidence>
<evidence type="ECO:0000313" key="4">
    <source>
        <dbReference type="EMBL" id="OGN00461.1"/>
    </source>
</evidence>
<protein>
    <recommendedName>
        <fullName evidence="6">Glycosyl transferase family 1 domain-containing protein</fullName>
    </recommendedName>
</protein>
<proteinExistence type="predicted"/>
<dbReference type="Pfam" id="PF00534">
    <property type="entry name" value="Glycos_transf_1"/>
    <property type="match status" value="1"/>
</dbReference>
<accession>A0A1F8EI03</accession>
<sequence length="373" mass="43752">MIKIGIECENLEDPKSRWGVGQVTLNLLKEYAANPEWYKKYKLYLYFKKRIPDDQVFKNPIFVKRVLGFSSFNIFYHILMPLRAMADRLDWMFFPAYQLPPLYLGRSVVMLTHDVYYEYKYGDLPFRYKLSYRLFTNWAAKFATKVLAISETSKKELVRLYSIKPEKIFVSYLGVGTNQNVKIKMQNDSSKFKNSDYILYIGQAFPRRHLKETILAFKQVADEFRTLKLIAVGRDKYKPSQIRELIKDTNKELGGERVIHYNYIEERDDLEELYAGAKALIYVSDREAFGLPPMEALSFGVPPVIMDNELGHELFNDHVFYSKSGSVDDITKAVRDVLNNDQRAMSIRNSGPEFTRKYSWKSFANKFFNNVKN</sequence>
<reference evidence="4 5" key="1">
    <citation type="journal article" date="2016" name="Nat. Commun.">
        <title>Thousands of microbial genomes shed light on interconnected biogeochemical processes in an aquifer system.</title>
        <authorList>
            <person name="Anantharaman K."/>
            <person name="Brown C.T."/>
            <person name="Hug L.A."/>
            <person name="Sharon I."/>
            <person name="Castelle C.J."/>
            <person name="Probst A.J."/>
            <person name="Thomas B.C."/>
            <person name="Singh A."/>
            <person name="Wilkins M.J."/>
            <person name="Karaoz U."/>
            <person name="Brodie E.L."/>
            <person name="Williams K.H."/>
            <person name="Hubbard S.S."/>
            <person name="Banfield J.F."/>
        </authorList>
    </citation>
    <scope>NUCLEOTIDE SEQUENCE [LARGE SCALE GENOMIC DNA]</scope>
</reference>
<dbReference type="Proteomes" id="UP000177117">
    <property type="component" value="Unassembled WGS sequence"/>
</dbReference>
<dbReference type="SUPFAM" id="SSF53756">
    <property type="entry name" value="UDP-Glycosyltransferase/glycogen phosphorylase"/>
    <property type="match status" value="1"/>
</dbReference>
<evidence type="ECO:0000256" key="1">
    <source>
        <dbReference type="ARBA" id="ARBA00022679"/>
    </source>
</evidence>
<organism evidence="4 5">
    <name type="scientific">Candidatus Yanofskybacteria bacterium RIFCSPHIGHO2_01_FULL_41_53</name>
    <dbReference type="NCBI Taxonomy" id="1802663"/>
    <lineage>
        <taxon>Bacteria</taxon>
        <taxon>Candidatus Yanofskyibacteriota</taxon>
    </lineage>
</organism>
<feature type="domain" description="Glycosyltransferase subfamily 4-like N-terminal" evidence="3">
    <location>
        <begin position="101"/>
        <end position="177"/>
    </location>
</feature>
<evidence type="ECO:0008006" key="6">
    <source>
        <dbReference type="Google" id="ProtNLM"/>
    </source>
</evidence>
<evidence type="ECO:0000259" key="2">
    <source>
        <dbReference type="Pfam" id="PF00534"/>
    </source>
</evidence>